<name>A0A0M4CZA6_9CORY</name>
<accession>A0A0M4CZA6</accession>
<proteinExistence type="predicted"/>
<dbReference type="PATRIC" id="fig|931089.4.peg.2573"/>
<evidence type="ECO:0000313" key="2">
    <source>
        <dbReference type="Proteomes" id="UP000068067"/>
    </source>
</evidence>
<dbReference type="AlphaFoldDB" id="A0A0M4CZA6"/>
<dbReference type="EMBL" id="CP009220">
    <property type="protein sequence ID" value="ALC06887.1"/>
    <property type="molecule type" value="Genomic_DNA"/>
</dbReference>
<dbReference type="STRING" id="931089.CDES_12715"/>
<protein>
    <submittedName>
        <fullName evidence="1">Uncharacterized protein</fullName>
    </submittedName>
</protein>
<evidence type="ECO:0000313" key="1">
    <source>
        <dbReference type="EMBL" id="ALC06887.1"/>
    </source>
</evidence>
<organism evidence="1 2">
    <name type="scientific">Corynebacterium deserti GIMN1.010</name>
    <dbReference type="NCBI Taxonomy" id="931089"/>
    <lineage>
        <taxon>Bacteria</taxon>
        <taxon>Bacillati</taxon>
        <taxon>Actinomycetota</taxon>
        <taxon>Actinomycetes</taxon>
        <taxon>Mycobacteriales</taxon>
        <taxon>Corynebacteriaceae</taxon>
        <taxon>Corynebacterium</taxon>
    </lineage>
</organism>
<reference evidence="1 2" key="1">
    <citation type="submission" date="2014-08" db="EMBL/GenBank/DDBJ databases">
        <title>Complete genome sequence of Corynebacterium deserti GIMN1.010 (=DSM 45689), isolated from desert sand in western China.</title>
        <authorList>
            <person name="Ruckert C."/>
            <person name="Albersmeier A."/>
            <person name="Kalinowski J."/>
        </authorList>
    </citation>
    <scope>NUCLEOTIDE SEQUENCE [LARGE SCALE GENOMIC DNA]</scope>
    <source>
        <strain evidence="1 2">GIMN1.010</strain>
    </source>
</reference>
<dbReference type="Proteomes" id="UP000068067">
    <property type="component" value="Chromosome"/>
</dbReference>
<sequence length="78" mass="8632">MVSEINLELCWICAVHPATTREHMVLKARLDLMDHQGGGLTVQTPRSERPTIVRGSKSPAVKFEKILCSQCNGAKSQK</sequence>
<keyword evidence="2" id="KW-1185">Reference proteome</keyword>
<gene>
    <name evidence="1" type="ORF">CDES_12715</name>
</gene>
<dbReference type="KEGG" id="cdx:CDES_12715"/>